<feature type="region of interest" description="Disordered" evidence="1">
    <location>
        <begin position="1"/>
        <end position="21"/>
    </location>
</feature>
<organism evidence="2 3">
    <name type="scientific">Synaphobranchus kaupii</name>
    <name type="common">Kaup's arrowtooth eel</name>
    <dbReference type="NCBI Taxonomy" id="118154"/>
    <lineage>
        <taxon>Eukaryota</taxon>
        <taxon>Metazoa</taxon>
        <taxon>Chordata</taxon>
        <taxon>Craniata</taxon>
        <taxon>Vertebrata</taxon>
        <taxon>Euteleostomi</taxon>
        <taxon>Actinopterygii</taxon>
        <taxon>Neopterygii</taxon>
        <taxon>Teleostei</taxon>
        <taxon>Anguilliformes</taxon>
        <taxon>Synaphobranchidae</taxon>
        <taxon>Synaphobranchus</taxon>
    </lineage>
</organism>
<gene>
    <name evidence="2" type="ORF">SKAU_G00248140</name>
</gene>
<evidence type="ECO:0000256" key="1">
    <source>
        <dbReference type="SAM" id="MobiDB-lite"/>
    </source>
</evidence>
<dbReference type="EMBL" id="JAINUF010000009">
    <property type="protein sequence ID" value="KAJ8349684.1"/>
    <property type="molecule type" value="Genomic_DNA"/>
</dbReference>
<dbReference type="AlphaFoldDB" id="A0A9Q1IPJ1"/>
<accession>A0A9Q1IPJ1</accession>
<name>A0A9Q1IPJ1_SYNKA</name>
<protein>
    <submittedName>
        <fullName evidence="2">Uncharacterized protein</fullName>
    </submittedName>
</protein>
<sequence length="105" mass="10857">MAGEEKGDVEEGEGSGRTLTPSVAQRLASGVAITASSIVLRDALGVRAGSERAKDNTLTPSSPVSGSTVCHWVLERLPPSVDDPPPSRAALPTIHIASLTSFPMH</sequence>
<evidence type="ECO:0000313" key="3">
    <source>
        <dbReference type="Proteomes" id="UP001152622"/>
    </source>
</evidence>
<reference evidence="2" key="1">
    <citation type="journal article" date="2023" name="Science">
        <title>Genome structures resolve the early diversification of teleost fishes.</title>
        <authorList>
            <person name="Parey E."/>
            <person name="Louis A."/>
            <person name="Montfort J."/>
            <person name="Bouchez O."/>
            <person name="Roques C."/>
            <person name="Iampietro C."/>
            <person name="Lluch J."/>
            <person name="Castinel A."/>
            <person name="Donnadieu C."/>
            <person name="Desvignes T."/>
            <person name="Floi Bucao C."/>
            <person name="Jouanno E."/>
            <person name="Wen M."/>
            <person name="Mejri S."/>
            <person name="Dirks R."/>
            <person name="Jansen H."/>
            <person name="Henkel C."/>
            <person name="Chen W.J."/>
            <person name="Zahm M."/>
            <person name="Cabau C."/>
            <person name="Klopp C."/>
            <person name="Thompson A.W."/>
            <person name="Robinson-Rechavi M."/>
            <person name="Braasch I."/>
            <person name="Lecointre G."/>
            <person name="Bobe J."/>
            <person name="Postlethwait J.H."/>
            <person name="Berthelot C."/>
            <person name="Roest Crollius H."/>
            <person name="Guiguen Y."/>
        </authorList>
    </citation>
    <scope>NUCLEOTIDE SEQUENCE</scope>
    <source>
        <strain evidence="2">WJC10195</strain>
    </source>
</reference>
<keyword evidence="3" id="KW-1185">Reference proteome</keyword>
<comment type="caution">
    <text evidence="2">The sequence shown here is derived from an EMBL/GenBank/DDBJ whole genome shotgun (WGS) entry which is preliminary data.</text>
</comment>
<dbReference type="Proteomes" id="UP001152622">
    <property type="component" value="Chromosome 9"/>
</dbReference>
<evidence type="ECO:0000313" key="2">
    <source>
        <dbReference type="EMBL" id="KAJ8349684.1"/>
    </source>
</evidence>
<proteinExistence type="predicted"/>